<comment type="caution">
    <text evidence="1">The sequence shown here is derived from an EMBL/GenBank/DDBJ whole genome shotgun (WGS) entry which is preliminary data.</text>
</comment>
<reference evidence="1" key="1">
    <citation type="submission" date="2021-11" db="EMBL/GenBank/DDBJ databases">
        <title>Description of novel Flavobacterium species.</title>
        <authorList>
            <person name="Saticioglu I.B."/>
            <person name="Ay H."/>
            <person name="Altun S."/>
            <person name="Duman M."/>
        </authorList>
    </citation>
    <scope>NUCLEOTIDE SEQUENCE</scope>
    <source>
        <strain evidence="1">F-126</strain>
    </source>
</reference>
<evidence type="ECO:0000313" key="1">
    <source>
        <dbReference type="EMBL" id="MCC9019559.1"/>
    </source>
</evidence>
<gene>
    <name evidence="1" type="ORF">LNQ34_17435</name>
</gene>
<dbReference type="EMBL" id="JAJJMN010000002">
    <property type="protein sequence ID" value="MCC9019559.1"/>
    <property type="molecule type" value="Genomic_DNA"/>
</dbReference>
<dbReference type="Proteomes" id="UP001430700">
    <property type="component" value="Unassembled WGS sequence"/>
</dbReference>
<dbReference type="RefSeq" id="WP_230000639.1">
    <property type="nucleotide sequence ID" value="NZ_JAJJMN010000002.1"/>
</dbReference>
<protein>
    <submittedName>
        <fullName evidence="1">Uncharacterized protein</fullName>
    </submittedName>
</protein>
<accession>A0ABS8M411</accession>
<sequence>MIVHIRPVKDHTKYTVNGHMVYKNEFKNWSCSIDLSATEINAFLLYEKIIINNSRIRKHINATYRN</sequence>
<keyword evidence="2" id="KW-1185">Reference proteome</keyword>
<organism evidence="1 2">
    <name type="scientific">Flavobacterium lipolyticum</name>
    <dbReference type="NCBI Taxonomy" id="2893754"/>
    <lineage>
        <taxon>Bacteria</taxon>
        <taxon>Pseudomonadati</taxon>
        <taxon>Bacteroidota</taxon>
        <taxon>Flavobacteriia</taxon>
        <taxon>Flavobacteriales</taxon>
        <taxon>Flavobacteriaceae</taxon>
        <taxon>Flavobacterium</taxon>
    </lineage>
</organism>
<proteinExistence type="predicted"/>
<evidence type="ECO:0000313" key="2">
    <source>
        <dbReference type="Proteomes" id="UP001430700"/>
    </source>
</evidence>
<name>A0ABS8M411_9FLAO</name>